<keyword evidence="2" id="KW-1185">Reference proteome</keyword>
<accession>A0A8I2YPP9</accession>
<evidence type="ECO:0000313" key="1">
    <source>
        <dbReference type="EMBL" id="KAG6376624.1"/>
    </source>
</evidence>
<dbReference type="Proteomes" id="UP000683000">
    <property type="component" value="Unassembled WGS sequence"/>
</dbReference>
<dbReference type="OrthoDB" id="3067694at2759"/>
<dbReference type="EMBL" id="JAGFBS010000011">
    <property type="protein sequence ID" value="KAG6376624.1"/>
    <property type="molecule type" value="Genomic_DNA"/>
</dbReference>
<protein>
    <submittedName>
        <fullName evidence="1">Uncharacterized protein</fullName>
    </submittedName>
</protein>
<gene>
    <name evidence="1" type="ORF">JVT61DRAFT_1607</name>
</gene>
<comment type="caution">
    <text evidence="1">The sequence shown here is derived from an EMBL/GenBank/DDBJ whole genome shotgun (WGS) entry which is preliminary data.</text>
</comment>
<evidence type="ECO:0000313" key="2">
    <source>
        <dbReference type="Proteomes" id="UP000683000"/>
    </source>
</evidence>
<proteinExistence type="predicted"/>
<reference evidence="1" key="1">
    <citation type="submission" date="2021-03" db="EMBL/GenBank/DDBJ databases">
        <title>Evolutionary innovations through gain and loss of genes in the ectomycorrhizal Boletales.</title>
        <authorList>
            <person name="Wu G."/>
            <person name="Miyauchi S."/>
            <person name="Morin E."/>
            <person name="Yang Z.-L."/>
            <person name="Xu J."/>
            <person name="Martin F.M."/>
        </authorList>
    </citation>
    <scope>NUCLEOTIDE SEQUENCE</scope>
    <source>
        <strain evidence="1">BR01</strain>
    </source>
</reference>
<dbReference type="AlphaFoldDB" id="A0A8I2YPP9"/>
<name>A0A8I2YPP9_9AGAM</name>
<sequence length="208" mass="23648">MFCKTYSNIVNLPAASLLSSRQGRTAQTASLDKWYVNGGSMNLIFLHDLYTFTHDNSFVNLSRVDPGLLSTRRVSSMTNNTGLVFANSARKDSAYAMCVSILYVTDCSLYNPRRSFSLNGPGLRVIEGDFLVQEFERLLGCLGVVYKSCTFGFDLFMAHFQFRTYVQRPTDTRTPNGEHLIVIYSRYVLTMLVCQFLRHLSNPLRSMR</sequence>
<organism evidence="1 2">
    <name type="scientific">Boletus reticuloceps</name>
    <dbReference type="NCBI Taxonomy" id="495285"/>
    <lineage>
        <taxon>Eukaryota</taxon>
        <taxon>Fungi</taxon>
        <taxon>Dikarya</taxon>
        <taxon>Basidiomycota</taxon>
        <taxon>Agaricomycotina</taxon>
        <taxon>Agaricomycetes</taxon>
        <taxon>Agaricomycetidae</taxon>
        <taxon>Boletales</taxon>
        <taxon>Boletineae</taxon>
        <taxon>Boletaceae</taxon>
        <taxon>Boletoideae</taxon>
        <taxon>Boletus</taxon>
    </lineage>
</organism>